<dbReference type="InterPro" id="IPR032466">
    <property type="entry name" value="Metal_Hydrolase"/>
</dbReference>
<dbReference type="GO" id="GO:0016810">
    <property type="term" value="F:hydrolase activity, acting on carbon-nitrogen (but not peptide) bonds"/>
    <property type="evidence" value="ECO:0007669"/>
    <property type="project" value="InterPro"/>
</dbReference>
<accession>A0AA49JKG3</accession>
<feature type="signal peptide" evidence="1">
    <location>
        <begin position="1"/>
        <end position="23"/>
    </location>
</feature>
<reference evidence="3" key="1">
    <citation type="journal article" date="2023" name="Comput. Struct. Biotechnol. J.">
        <title>Discovery of a novel marine Bacteroidetes with a rich repertoire of carbohydrate-active enzymes.</title>
        <authorList>
            <person name="Chen B."/>
            <person name="Liu G."/>
            <person name="Chen Q."/>
            <person name="Wang H."/>
            <person name="Liu L."/>
            <person name="Tang K."/>
        </authorList>
    </citation>
    <scope>NUCLEOTIDE SEQUENCE</scope>
    <source>
        <strain evidence="3">TK19036</strain>
    </source>
</reference>
<protein>
    <submittedName>
        <fullName evidence="3">Amidohydrolase family protein</fullName>
    </submittedName>
</protein>
<dbReference type="InterPro" id="IPR011059">
    <property type="entry name" value="Metal-dep_hydrolase_composite"/>
</dbReference>
<keyword evidence="1" id="KW-0732">Signal</keyword>
<dbReference type="InterPro" id="IPR051781">
    <property type="entry name" value="Metallo-dep_Hydrolase"/>
</dbReference>
<dbReference type="EMBL" id="CP120682">
    <property type="protein sequence ID" value="WKN40303.1"/>
    <property type="molecule type" value="Genomic_DNA"/>
</dbReference>
<reference evidence="3" key="2">
    <citation type="journal article" date="2024" name="Antonie Van Leeuwenhoek">
        <title>Roseihalotalea indica gen. nov., sp. nov., a halophilic Bacteroidetes from mesopelagic Southwest Indian Ocean with higher carbohydrate metabolic potential.</title>
        <authorList>
            <person name="Chen B."/>
            <person name="Zhang M."/>
            <person name="Lin D."/>
            <person name="Ye J."/>
            <person name="Tang K."/>
        </authorList>
    </citation>
    <scope>NUCLEOTIDE SEQUENCE</scope>
    <source>
        <strain evidence="3">TK19036</strain>
    </source>
</reference>
<dbReference type="SUPFAM" id="SSF51338">
    <property type="entry name" value="Composite domain of metallo-dependent hydrolases"/>
    <property type="match status" value="1"/>
</dbReference>
<organism evidence="3">
    <name type="scientific">Roseihalotalea indica</name>
    <dbReference type="NCBI Taxonomy" id="2867963"/>
    <lineage>
        <taxon>Bacteria</taxon>
        <taxon>Pseudomonadati</taxon>
        <taxon>Bacteroidota</taxon>
        <taxon>Cytophagia</taxon>
        <taxon>Cytophagales</taxon>
        <taxon>Catalimonadaceae</taxon>
        <taxon>Roseihalotalea</taxon>
    </lineage>
</organism>
<dbReference type="InterPro" id="IPR006680">
    <property type="entry name" value="Amidohydro-rel"/>
</dbReference>
<sequence>MRFSTILLLLFLISRCSVLPLFAQEEPIPRAPERSEGEGPFPQLIIRGVTLINGAGSPPVGPVDVIVENNRIVSIKNVGYPGVPIKEESRPVLEEGGKEIDATGMYLLPGLIDMHGHIGGKGQGTPAEYVFKLWMAHGITTVRDPGSGNGLDWTLDQKEKSANNTITAPRIQAYSFFGQGLEDGVNTPEEARTWVQDIADRGADGIKFFGARPDIMEAALDEAKKQNLRSACHHAQLNVAWLNVLNTARMGLTSMEHWYGLPEALFTERTIQNYPLDYNYQNEQHRFGEAGKLWLQAAEPGSDRWNEVMDELIALDFTIDPTFNIYEANRDLMRARRAEWHDDYTLPSLWKFYEPSRVSHGSHWHSWGTEEEVNWKQNYLRWMQFVNEYKNRGGRVTTGSDSGFIYQLYGFAYIRELELLREAGFHPLEVIRAATLKGAEALGMEQEIGSIEVGKLADMILVEANPLANLKVLYGTGAINLDENNEVQRVGGVKYTIKDGIIYDAKQLLADVKAIVDEAKQKAGIEELSQPGTED</sequence>
<dbReference type="Pfam" id="PF01979">
    <property type="entry name" value="Amidohydro_1"/>
    <property type="match status" value="1"/>
</dbReference>
<dbReference type="PANTHER" id="PTHR43135">
    <property type="entry name" value="ALPHA-D-RIBOSE 1-METHYLPHOSPHONATE 5-TRIPHOSPHATE DIPHOSPHATASE"/>
    <property type="match status" value="1"/>
</dbReference>
<dbReference type="Gene3D" id="3.40.50.10910">
    <property type="entry name" value="Amidohydrolase"/>
    <property type="match status" value="1"/>
</dbReference>
<gene>
    <name evidence="3" type="ORF">K4G66_03230</name>
</gene>
<name>A0AA49JKG3_9BACT</name>
<proteinExistence type="predicted"/>
<evidence type="ECO:0000256" key="1">
    <source>
        <dbReference type="SAM" id="SignalP"/>
    </source>
</evidence>
<dbReference type="Gene3D" id="3.20.20.140">
    <property type="entry name" value="Metal-dependent hydrolases"/>
    <property type="match status" value="1"/>
</dbReference>
<dbReference type="Gene3D" id="3.30.110.90">
    <property type="entry name" value="Amidohydrolase"/>
    <property type="match status" value="1"/>
</dbReference>
<dbReference type="PANTHER" id="PTHR43135:SF3">
    <property type="entry name" value="ALPHA-D-RIBOSE 1-METHYLPHOSPHONATE 5-TRIPHOSPHATE DIPHOSPHATASE"/>
    <property type="match status" value="1"/>
</dbReference>
<evidence type="ECO:0000313" key="3">
    <source>
        <dbReference type="EMBL" id="WKN40303.1"/>
    </source>
</evidence>
<dbReference type="Gene3D" id="2.30.40.10">
    <property type="entry name" value="Urease, subunit C, domain 1"/>
    <property type="match status" value="2"/>
</dbReference>
<dbReference type="SUPFAM" id="SSF51556">
    <property type="entry name" value="Metallo-dependent hydrolases"/>
    <property type="match status" value="1"/>
</dbReference>
<dbReference type="AlphaFoldDB" id="A0AA49JKG3"/>
<evidence type="ECO:0000259" key="2">
    <source>
        <dbReference type="Pfam" id="PF01979"/>
    </source>
</evidence>
<dbReference type="Gene3D" id="1.20.58.520">
    <property type="entry name" value="Amidohydrolase"/>
    <property type="match status" value="1"/>
</dbReference>
<feature type="chain" id="PRO_5041444853" evidence="1">
    <location>
        <begin position="24"/>
        <end position="535"/>
    </location>
</feature>
<feature type="domain" description="Amidohydrolase-related" evidence="2">
    <location>
        <begin position="388"/>
        <end position="500"/>
    </location>
</feature>